<proteinExistence type="predicted"/>
<evidence type="ECO:0000313" key="1">
    <source>
        <dbReference type="EMBL" id="MDQ0422593.1"/>
    </source>
</evidence>
<reference evidence="1 2" key="1">
    <citation type="submission" date="2023-07" db="EMBL/GenBank/DDBJ databases">
        <title>Genomic Encyclopedia of Type Strains, Phase IV (KMG-IV): sequencing the most valuable type-strain genomes for metagenomic binning, comparative biology and taxonomic classification.</title>
        <authorList>
            <person name="Goeker M."/>
        </authorList>
    </citation>
    <scope>NUCLEOTIDE SEQUENCE [LARGE SCALE GENOMIC DNA]</scope>
    <source>
        <strain evidence="1 2">DSM 1111</strain>
    </source>
</reference>
<accession>A0ABU0GBC5</accession>
<protein>
    <submittedName>
        <fullName evidence="1">Uncharacterized protein</fullName>
    </submittedName>
</protein>
<keyword evidence="2" id="KW-1185">Reference proteome</keyword>
<gene>
    <name evidence="1" type="ORF">J2045_003641</name>
</gene>
<dbReference type="RefSeq" id="WP_307375304.1">
    <property type="nucleotide sequence ID" value="NZ_JAUSUW010000011.1"/>
</dbReference>
<dbReference type="EMBL" id="JAUSUW010000011">
    <property type="protein sequence ID" value="MDQ0422593.1"/>
    <property type="molecule type" value="Genomic_DNA"/>
</dbReference>
<sequence>MSKIFAITHDGAPQKRGNKWFAQEASNAEPFIVGYTVPFSDGDGDHRGLSQTKVANQLPQLMYNRHQAATTIGLWAHFAWPTIMGESGGRHLTVNTYDRARFTFGFYQLAAHTPNDNLILLFRELLSQPDAEDYFPDLTLRNGVVHQVLPGGSLASLETVTTVNRPNGKIEKQILGFMNYLNPDTANAGEREALNAAKLMHWLMNHQTAVDASVRVSMQIMRRKVKSASSKYGLAGQRPELAIWVSDIIHQSRGGPETIKAALKANTFETKLDALFQIGAPDYESRRKLVRQNIETLISENRFAGVLLGDSKLPLD</sequence>
<dbReference type="Proteomes" id="UP001238496">
    <property type="component" value="Unassembled WGS sequence"/>
</dbReference>
<evidence type="ECO:0000313" key="2">
    <source>
        <dbReference type="Proteomes" id="UP001238496"/>
    </source>
</evidence>
<comment type="caution">
    <text evidence="1">The sequence shown here is derived from an EMBL/GenBank/DDBJ whole genome shotgun (WGS) entry which is preliminary data.</text>
</comment>
<name>A0ABU0GBC5_9HYPH</name>
<organism evidence="1 2">
    <name type="scientific">Peteryoungia aggregata LMG 23059</name>
    <dbReference type="NCBI Taxonomy" id="1368425"/>
    <lineage>
        <taxon>Bacteria</taxon>
        <taxon>Pseudomonadati</taxon>
        <taxon>Pseudomonadota</taxon>
        <taxon>Alphaproteobacteria</taxon>
        <taxon>Hyphomicrobiales</taxon>
        <taxon>Rhizobiaceae</taxon>
        <taxon>Peteryoungia</taxon>
    </lineage>
</organism>